<comment type="function">
    <text evidence="6">One of the proteins required for the normal export of preproteins out of the cell cytoplasm. It is a molecular chaperone that binds to a subset of precursor proteins, maintaining them in a translocation-competent state. It also specifically binds to its receptor SecA.</text>
</comment>
<dbReference type="GO" id="GO:0006457">
    <property type="term" value="P:protein folding"/>
    <property type="evidence" value="ECO:0007669"/>
    <property type="project" value="UniProtKB-UniRule"/>
</dbReference>
<evidence type="ECO:0000256" key="4">
    <source>
        <dbReference type="ARBA" id="ARBA00023010"/>
    </source>
</evidence>
<comment type="similarity">
    <text evidence="1 6">Belongs to the SecB family.</text>
</comment>
<dbReference type="InterPro" id="IPR035958">
    <property type="entry name" value="SecB-like_sf"/>
</dbReference>
<gene>
    <name evidence="6" type="primary">secB</name>
    <name evidence="7" type="ORF">A6A04_02805</name>
</gene>
<dbReference type="GO" id="GO:0051082">
    <property type="term" value="F:unfolded protein binding"/>
    <property type="evidence" value="ECO:0007669"/>
    <property type="project" value="InterPro"/>
</dbReference>
<keyword evidence="8" id="KW-1185">Reference proteome</keyword>
<dbReference type="NCBIfam" id="TIGR00809">
    <property type="entry name" value="secB"/>
    <property type="match status" value="1"/>
</dbReference>
<accession>A0A178MP23</accession>
<dbReference type="SUPFAM" id="SSF54611">
    <property type="entry name" value="SecB-like"/>
    <property type="match status" value="1"/>
</dbReference>
<comment type="subcellular location">
    <subcellularLocation>
        <location evidence="6">Cytoplasm</location>
    </subcellularLocation>
</comment>
<name>A0A178MP23_9PROT</name>
<dbReference type="PRINTS" id="PR01594">
    <property type="entry name" value="SECBCHAPRONE"/>
</dbReference>
<protein>
    <recommendedName>
        <fullName evidence="6">Protein-export protein SecB</fullName>
    </recommendedName>
</protein>
<keyword evidence="5 6" id="KW-0143">Chaperone</keyword>
<evidence type="ECO:0000256" key="2">
    <source>
        <dbReference type="ARBA" id="ARBA00022448"/>
    </source>
</evidence>
<dbReference type="Pfam" id="PF02556">
    <property type="entry name" value="SecB"/>
    <property type="match status" value="1"/>
</dbReference>
<evidence type="ECO:0000256" key="1">
    <source>
        <dbReference type="ARBA" id="ARBA00009990"/>
    </source>
</evidence>
<dbReference type="Gene3D" id="3.10.420.10">
    <property type="entry name" value="SecB-like"/>
    <property type="match status" value="1"/>
</dbReference>
<dbReference type="STRING" id="1285242.A6A04_02805"/>
<comment type="subunit">
    <text evidence="6">Homotetramer, a dimer of dimers. One homotetramer interacts with 1 SecA dimer.</text>
</comment>
<dbReference type="GO" id="GO:0015031">
    <property type="term" value="P:protein transport"/>
    <property type="evidence" value="ECO:0007669"/>
    <property type="project" value="UniProtKB-UniRule"/>
</dbReference>
<reference evidence="7 8" key="1">
    <citation type="submission" date="2016-04" db="EMBL/GenBank/DDBJ databases">
        <title>Draft genome sequence of freshwater magnetotactic bacteria Magnetospirillum marisnigri SP-1 and Magnetospirillum moscoviense BB-1.</title>
        <authorList>
            <person name="Koziaeva V."/>
            <person name="Dziuba M.V."/>
            <person name="Ivanov T.M."/>
            <person name="Kuznetsov B."/>
            <person name="Grouzdev D.S."/>
        </authorList>
    </citation>
    <scope>NUCLEOTIDE SEQUENCE [LARGE SCALE GENOMIC DNA]</scope>
    <source>
        <strain evidence="7 8">SP-1</strain>
    </source>
</reference>
<evidence type="ECO:0000256" key="5">
    <source>
        <dbReference type="ARBA" id="ARBA00023186"/>
    </source>
</evidence>
<dbReference type="PANTHER" id="PTHR36918:SF1">
    <property type="entry name" value="PROTEIN-EXPORT PROTEIN SECB"/>
    <property type="match status" value="1"/>
</dbReference>
<evidence type="ECO:0000313" key="7">
    <source>
        <dbReference type="EMBL" id="OAN50341.1"/>
    </source>
</evidence>
<organism evidence="7 8">
    <name type="scientific">Paramagnetospirillum marisnigri</name>
    <dbReference type="NCBI Taxonomy" id="1285242"/>
    <lineage>
        <taxon>Bacteria</taxon>
        <taxon>Pseudomonadati</taxon>
        <taxon>Pseudomonadota</taxon>
        <taxon>Alphaproteobacteria</taxon>
        <taxon>Rhodospirillales</taxon>
        <taxon>Magnetospirillaceae</taxon>
        <taxon>Paramagnetospirillum</taxon>
    </lineage>
</organism>
<dbReference type="Proteomes" id="UP000078428">
    <property type="component" value="Unassembled WGS sequence"/>
</dbReference>
<dbReference type="HAMAP" id="MF_00821">
    <property type="entry name" value="SecB"/>
    <property type="match status" value="1"/>
</dbReference>
<evidence type="ECO:0000256" key="3">
    <source>
        <dbReference type="ARBA" id="ARBA00022927"/>
    </source>
</evidence>
<dbReference type="InterPro" id="IPR003708">
    <property type="entry name" value="SecB"/>
</dbReference>
<keyword evidence="2 6" id="KW-0813">Transport</keyword>
<keyword evidence="6" id="KW-0963">Cytoplasm</keyword>
<evidence type="ECO:0000313" key="8">
    <source>
        <dbReference type="Proteomes" id="UP000078428"/>
    </source>
</evidence>
<dbReference type="GO" id="GO:0051262">
    <property type="term" value="P:protein tetramerization"/>
    <property type="evidence" value="ECO:0007669"/>
    <property type="project" value="InterPro"/>
</dbReference>
<dbReference type="PANTHER" id="PTHR36918">
    <property type="match status" value="1"/>
</dbReference>
<proteinExistence type="inferred from homology"/>
<dbReference type="RefSeq" id="WP_068492819.1">
    <property type="nucleotide sequence ID" value="NZ_LWQT01000055.1"/>
</dbReference>
<evidence type="ECO:0000256" key="6">
    <source>
        <dbReference type="HAMAP-Rule" id="MF_00821"/>
    </source>
</evidence>
<dbReference type="NCBIfam" id="NF004392">
    <property type="entry name" value="PRK05751.1-3"/>
    <property type="match status" value="1"/>
</dbReference>
<dbReference type="GO" id="GO:0005737">
    <property type="term" value="C:cytoplasm"/>
    <property type="evidence" value="ECO:0007669"/>
    <property type="project" value="UniProtKB-SubCell"/>
</dbReference>
<sequence>MTDTPTPQAELPQLQINGQYIKDLSFEVPAAPQVFMEQKNENPEIPIHVDVNATNLGPNLFEVVLHMRIEAKLPSKPLFILELDYAGLFTVNFPEEQMHPVLMIECPRLLFPFARNIVADMTRDGGFPPLMLQPLDFVALYRSRLEEISAQQPVGNA</sequence>
<dbReference type="OrthoDB" id="9795145at2"/>
<keyword evidence="4 6" id="KW-0811">Translocation</keyword>
<dbReference type="EMBL" id="LWQT01000055">
    <property type="protein sequence ID" value="OAN50341.1"/>
    <property type="molecule type" value="Genomic_DNA"/>
</dbReference>
<keyword evidence="3 6" id="KW-0653">Protein transport</keyword>
<dbReference type="AlphaFoldDB" id="A0A178MP23"/>
<comment type="caution">
    <text evidence="7">The sequence shown here is derived from an EMBL/GenBank/DDBJ whole genome shotgun (WGS) entry which is preliminary data.</text>
</comment>